<keyword evidence="3" id="KW-0521">NADP</keyword>
<dbReference type="PANTHER" id="PTHR44252">
    <property type="entry name" value="D-ERYTHRULOSE REDUCTASE"/>
    <property type="match status" value="1"/>
</dbReference>
<name>A0ABV1MWF8_9BACI</name>
<reference evidence="4 5" key="1">
    <citation type="submission" date="2024-06" db="EMBL/GenBank/DDBJ databases">
        <title>Lysinibacillus zambalefons sp. nov., a Novel Firmicute Isolated from the Poon Bato Zambales Hyperalkaline Spring.</title>
        <authorList>
            <person name="Aja J.A."/>
            <person name="Lazaro J.E.H."/>
            <person name="Llorin L.D."/>
            <person name="Lim K.R."/>
            <person name="Teodosio J."/>
            <person name="Dalisay D.S."/>
        </authorList>
    </citation>
    <scope>NUCLEOTIDE SEQUENCE [LARGE SCALE GENOMIC DNA]</scope>
    <source>
        <strain evidence="4 5">M3</strain>
    </source>
</reference>
<evidence type="ECO:0000256" key="2">
    <source>
        <dbReference type="ARBA" id="ARBA00011881"/>
    </source>
</evidence>
<evidence type="ECO:0000256" key="1">
    <source>
        <dbReference type="ARBA" id="ARBA00006484"/>
    </source>
</evidence>
<comment type="subunit">
    <text evidence="2">Homotetramer.</text>
</comment>
<keyword evidence="5" id="KW-1185">Reference proteome</keyword>
<evidence type="ECO:0000256" key="3">
    <source>
        <dbReference type="ARBA" id="ARBA00022857"/>
    </source>
</evidence>
<dbReference type="Pfam" id="PF13561">
    <property type="entry name" value="adh_short_C2"/>
    <property type="match status" value="1"/>
</dbReference>
<dbReference type="InterPro" id="IPR020904">
    <property type="entry name" value="Sc_DH/Rdtase_CS"/>
</dbReference>
<keyword evidence="4" id="KW-0560">Oxidoreductase</keyword>
<comment type="caution">
    <text evidence="4">The sequence shown here is derived from an EMBL/GenBank/DDBJ whole genome shotgun (WGS) entry which is preliminary data.</text>
</comment>
<dbReference type="GO" id="GO:0016491">
    <property type="term" value="F:oxidoreductase activity"/>
    <property type="evidence" value="ECO:0007669"/>
    <property type="project" value="UniProtKB-KW"/>
</dbReference>
<dbReference type="Proteomes" id="UP001478862">
    <property type="component" value="Unassembled WGS sequence"/>
</dbReference>
<dbReference type="EC" id="1.-.-.-" evidence="4"/>
<dbReference type="PRINTS" id="PR00081">
    <property type="entry name" value="GDHRDH"/>
</dbReference>
<sequence length="241" mass="27004">MEWVIVTGDSKGLGHEISKKILETTNLGVIGISRSSTPGRLELQKKFPNRYEYIHFDLSEIHDIKKLFVNQIKKFERIVGLVNNSALAYDDIASNMKYEPLLNMYNVNVFAPMLLTKHVIRQMILYKIPGSIVNISSISAHTGYKGLAMYASSKGAIEAFSKNIAREWGQKGIRSNCVVPGFMETGMSESLNNEQKQRIYNRTSLKKETDIESVAEAVVFLLTDKSKSITGTILHVDNGTI</sequence>
<evidence type="ECO:0000313" key="4">
    <source>
        <dbReference type="EMBL" id="MEQ6356840.1"/>
    </source>
</evidence>
<proteinExistence type="inferred from homology"/>
<organism evidence="4 5">
    <name type="scientific">Lysinibacillus zambalensis</name>
    <dbReference type="NCBI Taxonomy" id="3160866"/>
    <lineage>
        <taxon>Bacteria</taxon>
        <taxon>Bacillati</taxon>
        <taxon>Bacillota</taxon>
        <taxon>Bacilli</taxon>
        <taxon>Bacillales</taxon>
        <taxon>Bacillaceae</taxon>
        <taxon>Lysinibacillus</taxon>
    </lineage>
</organism>
<dbReference type="PANTHER" id="PTHR44252:SF3">
    <property type="entry name" value="D-ERYTHRULOSE REDUCTASE-RELATED"/>
    <property type="match status" value="1"/>
</dbReference>
<evidence type="ECO:0000313" key="5">
    <source>
        <dbReference type="Proteomes" id="UP001478862"/>
    </source>
</evidence>
<dbReference type="Gene3D" id="3.40.50.720">
    <property type="entry name" value="NAD(P)-binding Rossmann-like Domain"/>
    <property type="match status" value="1"/>
</dbReference>
<dbReference type="InterPro" id="IPR036291">
    <property type="entry name" value="NAD(P)-bd_dom_sf"/>
</dbReference>
<comment type="similarity">
    <text evidence="1">Belongs to the short-chain dehydrogenases/reductases (SDR) family.</text>
</comment>
<gene>
    <name evidence="4" type="ORF">ABNX05_19610</name>
</gene>
<dbReference type="InterPro" id="IPR051737">
    <property type="entry name" value="L-xylulose/Carbonyl_redctase"/>
</dbReference>
<dbReference type="PRINTS" id="PR00080">
    <property type="entry name" value="SDRFAMILY"/>
</dbReference>
<dbReference type="RefSeq" id="WP_349661241.1">
    <property type="nucleotide sequence ID" value="NZ_JBEGDG010000018.1"/>
</dbReference>
<protein>
    <submittedName>
        <fullName evidence="4">SDR family oxidoreductase</fullName>
        <ecNumber evidence="4">1.-.-.-</ecNumber>
    </submittedName>
</protein>
<dbReference type="CDD" id="cd05233">
    <property type="entry name" value="SDR_c"/>
    <property type="match status" value="1"/>
</dbReference>
<accession>A0ABV1MWF8</accession>
<dbReference type="EMBL" id="JBEGDG010000018">
    <property type="protein sequence ID" value="MEQ6356840.1"/>
    <property type="molecule type" value="Genomic_DNA"/>
</dbReference>
<dbReference type="PROSITE" id="PS00061">
    <property type="entry name" value="ADH_SHORT"/>
    <property type="match status" value="1"/>
</dbReference>
<dbReference type="InterPro" id="IPR002347">
    <property type="entry name" value="SDR_fam"/>
</dbReference>
<dbReference type="SUPFAM" id="SSF51735">
    <property type="entry name" value="NAD(P)-binding Rossmann-fold domains"/>
    <property type="match status" value="1"/>
</dbReference>